<reference evidence="2 3" key="1">
    <citation type="submission" date="2024-01" db="EMBL/GenBank/DDBJ databases">
        <title>Genome assemblies of Stephania.</title>
        <authorList>
            <person name="Yang L."/>
        </authorList>
    </citation>
    <scope>NUCLEOTIDE SEQUENCE [LARGE SCALE GENOMIC DNA]</scope>
    <source>
        <strain evidence="2">QJT</strain>
        <tissue evidence="2">Leaf</tissue>
    </source>
</reference>
<evidence type="ECO:0000313" key="3">
    <source>
        <dbReference type="Proteomes" id="UP001417504"/>
    </source>
</evidence>
<dbReference type="AlphaFoldDB" id="A0AAP0KJY7"/>
<keyword evidence="3" id="KW-1185">Reference proteome</keyword>
<proteinExistence type="predicted"/>
<evidence type="ECO:0000313" key="2">
    <source>
        <dbReference type="EMBL" id="KAK9153973.1"/>
    </source>
</evidence>
<organism evidence="2 3">
    <name type="scientific">Stephania japonica</name>
    <dbReference type="NCBI Taxonomy" id="461633"/>
    <lineage>
        <taxon>Eukaryota</taxon>
        <taxon>Viridiplantae</taxon>
        <taxon>Streptophyta</taxon>
        <taxon>Embryophyta</taxon>
        <taxon>Tracheophyta</taxon>
        <taxon>Spermatophyta</taxon>
        <taxon>Magnoliopsida</taxon>
        <taxon>Ranunculales</taxon>
        <taxon>Menispermaceae</taxon>
        <taxon>Menispermoideae</taxon>
        <taxon>Cissampelideae</taxon>
        <taxon>Stephania</taxon>
    </lineage>
</organism>
<sequence length="69" mass="7770">MARLIRDAHTTDLIWETIGVQRGTRNADDTPKNLLSNFYRSGARLTPPSPSSSHKQGKERKGEQTYISL</sequence>
<gene>
    <name evidence="2" type="ORF">Sjap_001453</name>
</gene>
<dbReference type="EMBL" id="JBBNAE010000001">
    <property type="protein sequence ID" value="KAK9153973.1"/>
    <property type="molecule type" value="Genomic_DNA"/>
</dbReference>
<protein>
    <submittedName>
        <fullName evidence="2">Uncharacterized protein</fullName>
    </submittedName>
</protein>
<dbReference type="Proteomes" id="UP001417504">
    <property type="component" value="Unassembled WGS sequence"/>
</dbReference>
<feature type="region of interest" description="Disordered" evidence="1">
    <location>
        <begin position="40"/>
        <end position="69"/>
    </location>
</feature>
<accession>A0AAP0KJY7</accession>
<comment type="caution">
    <text evidence="2">The sequence shown here is derived from an EMBL/GenBank/DDBJ whole genome shotgun (WGS) entry which is preliminary data.</text>
</comment>
<evidence type="ECO:0000256" key="1">
    <source>
        <dbReference type="SAM" id="MobiDB-lite"/>
    </source>
</evidence>
<name>A0AAP0KJY7_9MAGN</name>